<comment type="caution">
    <text evidence="1">The sequence shown here is derived from an EMBL/GenBank/DDBJ whole genome shotgun (WGS) entry which is preliminary data.</text>
</comment>
<organism evidence="1 2">
    <name type="scientific">Granulicella sibirica</name>
    <dbReference type="NCBI Taxonomy" id="2479048"/>
    <lineage>
        <taxon>Bacteria</taxon>
        <taxon>Pseudomonadati</taxon>
        <taxon>Acidobacteriota</taxon>
        <taxon>Terriglobia</taxon>
        <taxon>Terriglobales</taxon>
        <taxon>Acidobacteriaceae</taxon>
        <taxon>Granulicella</taxon>
    </lineage>
</organism>
<dbReference type="EMBL" id="RDSM01000001">
    <property type="protein sequence ID" value="RXH57682.1"/>
    <property type="molecule type" value="Genomic_DNA"/>
</dbReference>
<dbReference type="AlphaFoldDB" id="A0A4Q0T428"/>
<protein>
    <submittedName>
        <fullName evidence="1">Uncharacterized protein</fullName>
    </submittedName>
</protein>
<reference evidence="2" key="2">
    <citation type="submission" date="2019-02" db="EMBL/GenBank/DDBJ databases">
        <title>Granulicella sibirica sp. nov., a psychrotolerant acidobacterium isolated from an organic soil layer in forested tundra, West Siberia.</title>
        <authorList>
            <person name="Oshkin I.Y."/>
            <person name="Kulichevskaya I.S."/>
            <person name="Rijpstra W.I.C."/>
            <person name="Sinninghe Damste J.S."/>
            <person name="Rakitin A.L."/>
            <person name="Ravin N.V."/>
            <person name="Dedysh S.N."/>
        </authorList>
    </citation>
    <scope>NUCLEOTIDE SEQUENCE [LARGE SCALE GENOMIC DNA]</scope>
    <source>
        <strain evidence="2">AF10</strain>
    </source>
</reference>
<reference evidence="1 2" key="1">
    <citation type="submission" date="2018-11" db="EMBL/GenBank/DDBJ databases">
        <authorList>
            <person name="Mardanov A.V."/>
            <person name="Ravin N.V."/>
            <person name="Dedysh S.N."/>
        </authorList>
    </citation>
    <scope>NUCLEOTIDE SEQUENCE [LARGE SCALE GENOMIC DNA]</scope>
    <source>
        <strain evidence="1 2">AF10</strain>
    </source>
</reference>
<name>A0A4Q0T428_9BACT</name>
<sequence>MDLGMETFRDRKLAASGSTQFIGFGSTNPSSMLTVMDRIVLDQYGRVL</sequence>
<accession>A0A4Q0T428</accession>
<evidence type="ECO:0000313" key="1">
    <source>
        <dbReference type="EMBL" id="RXH57682.1"/>
    </source>
</evidence>
<gene>
    <name evidence="1" type="ORF">GRAN_0992</name>
</gene>
<evidence type="ECO:0000313" key="2">
    <source>
        <dbReference type="Proteomes" id="UP000289437"/>
    </source>
</evidence>
<proteinExistence type="predicted"/>
<dbReference type="Proteomes" id="UP000289437">
    <property type="component" value="Unassembled WGS sequence"/>
</dbReference>
<keyword evidence="2" id="KW-1185">Reference proteome</keyword>